<keyword evidence="15" id="KW-0804">Transcription</keyword>
<evidence type="ECO:0000313" key="24">
    <source>
        <dbReference type="Proteomes" id="UP000494256"/>
    </source>
</evidence>
<dbReference type="InterPro" id="IPR001202">
    <property type="entry name" value="WW_dom"/>
</dbReference>
<evidence type="ECO:0000256" key="1">
    <source>
        <dbReference type="ARBA" id="ARBA00004123"/>
    </source>
</evidence>
<comment type="caution">
    <text evidence="23">The sequence shown here is derived from an EMBL/GenBank/DDBJ whole genome shotgun (WGS) entry which is preliminary data.</text>
</comment>
<feature type="compositionally biased region" description="Basic and acidic residues" evidence="18">
    <location>
        <begin position="1105"/>
        <end position="1114"/>
    </location>
</feature>
<evidence type="ECO:0000256" key="17">
    <source>
        <dbReference type="SAM" id="Coils"/>
    </source>
</evidence>
<evidence type="ECO:0000256" key="18">
    <source>
        <dbReference type="SAM" id="MobiDB-lite"/>
    </source>
</evidence>
<keyword evidence="6" id="KW-0597">Phosphoprotein</keyword>
<dbReference type="PROSITE" id="PS50868">
    <property type="entry name" value="POST_SET"/>
    <property type="match status" value="1"/>
</dbReference>
<keyword evidence="10" id="KW-0479">Metal-binding</keyword>
<feature type="region of interest" description="Disordered" evidence="18">
    <location>
        <begin position="298"/>
        <end position="389"/>
    </location>
</feature>
<dbReference type="SMART" id="SM00317">
    <property type="entry name" value="SET"/>
    <property type="match status" value="1"/>
</dbReference>
<dbReference type="InterPro" id="IPR003616">
    <property type="entry name" value="Post-SET_dom"/>
</dbReference>
<dbReference type="PANTHER" id="PTHR46711">
    <property type="entry name" value="HISTONE-LYSINE N-METHYLTRANSFERASE SETD2"/>
    <property type="match status" value="1"/>
</dbReference>
<dbReference type="SMART" id="SM00570">
    <property type="entry name" value="AWS"/>
    <property type="match status" value="1"/>
</dbReference>
<keyword evidence="17" id="KW-0175">Coiled coil</keyword>
<dbReference type="Gene3D" id="2.20.70.10">
    <property type="match status" value="1"/>
</dbReference>
<keyword evidence="14" id="KW-0805">Transcription regulation</keyword>
<keyword evidence="11" id="KW-0221">Differentiation</keyword>
<evidence type="ECO:0000256" key="6">
    <source>
        <dbReference type="ARBA" id="ARBA00022553"/>
    </source>
</evidence>
<protein>
    <recommendedName>
        <fullName evidence="3">[histone H3]-lysine(36) N-trimethyltransferase</fullName>
        <ecNumber evidence="3">2.1.1.359</ecNumber>
    </recommendedName>
</protein>
<feature type="domain" description="Post-SET" evidence="21">
    <location>
        <begin position="713"/>
        <end position="729"/>
    </location>
</feature>
<evidence type="ECO:0000256" key="11">
    <source>
        <dbReference type="ARBA" id="ARBA00022782"/>
    </source>
</evidence>
<dbReference type="SUPFAM" id="SSF82199">
    <property type="entry name" value="SET domain"/>
    <property type="match status" value="1"/>
</dbReference>
<feature type="compositionally biased region" description="Low complexity" evidence="18">
    <location>
        <begin position="41"/>
        <end position="59"/>
    </location>
</feature>
<sequence>MVVCCYTDLLLWRRERKQQQNKHQLPTESKSNQNDPENVPNEEASTPAPPSSETSELTKSSLVPVVALHKKFGKYRCLLNNDETFTKKYDLGSDSETNSSVEIRVVDPCASSESDSNAALETQLDNTSIRPHLSPVYNTINTHSQLRNISPLRVVTDEVPSCNKIPLNRSNETKEYKSLSLEIVDLTETDSKASSTEQMMSTSEQTFVVEDSTSNNKPDATDVQNIPFETEQLEFGGDDDDDDEVITVVQIVEDDNPELYYNIKIDSPKANLVEQHTIEESENTSKNHDFQSHFEKLNLTSDDPRSPMDCSDSIDLETTSCGTPDLQFTKENLNDGITRPDPSITPSSTLSDDSNSSRVTEHNQNNSNDSAESSPTGVRRSNRIKTISNLKQKTKGYGLVKTPLKKALITQTKLKLEEIGSDSQDKSLESLPSTMPNSPSFPVPSEMPVKVKSRWRRSSELEMGANSPANSPLASPSLPQQRLPTVAESFSLPEEEPIPLSKEAYEKIIEERMNQYQHLDENEYMCERMISKETKKMTCDCFMTKEELERGELACGEDCLNRLLMIECNSRCPVGDRCTNRRFQKRENGPLRVFYADKKGCGVEASEDIPPGEFLMEYVGEVLDYEQFYKRAQAYSDDNNLHHYFMSLKGDTVIDATLKGNISRFINHSCDPIAETQKWTVNGELRIGFFSKREIKAGEEITFDYQFQRFGKVAQRCYCGASNCRGWIGGEPDSEDEDDEEEDEDVSTSKTGLTESTEESLATPNDPPRPRLRRPKKDRAYKPKAPDLVQDADIEEDLEALGRTGVKNQSHTLRLSRTVVRAKTRRAQCSLLRLLRDADLPCRRLFLDYRGLRLLAPWCTDAPLDFKLEMLLTVDRLPIPNKTMVQESRFFTIVERWLSAADQPQDNVFIDEATGLPVELPNTGNPEDVPGSEKAKDTVSVLEKIKDLSKQLLERWSSLKEVFKIPKKERIQQMKEHERQANVERRAADSSGSRDRDRERREERERRDERERDREREKDRERERDRDRERDRERDRADRDRDRYREREKDKDRDRDKDDRDRRKRRSSPEGRRSIRLSERVLAAVPPMSKEERRRAFAEAAAAADESRRQRARDPPPWPYWHQHDAFQQQMFPGSMVGGVVCGVPGLVPEMPPDWMPPHPGHPEFQTPPFCPPFPGAQPFCMPQPNLMGMSGFSMGGFMFGQQVPGGPSFPPHAQPQPAQPSSEAAQPAPAGRAQEAKKVVLPSLWRSAEDERGRTYYYHVKLRQPQWLPPPAPPDREDSSSDDEEEQVNAGLDSPLIRRQTKGKVVEGVNGIYEVIKDETHNGLIPDHALVNMKPRKRRPGLVSERPISPRTEEDKLAGRLEVKRYKQTKEKLRRRREKLIQKVRLLAASKQRKIKGSVLDLKQMVELVDSETDSEDDSVEELPVEKPGSSSPPVDPEPEAEPEAFEPENAISNDERDRKIKELFRSTMARVMVQHLNPYRSSSAPAARITSTADFKHLARKLTHFVMLKELKHCRSVEELVVTDSVRSKAKMFVKKYMAKFGPVYKRPPEEAD</sequence>
<dbReference type="PROSITE" id="PS50020">
    <property type="entry name" value="WW_DOMAIN_2"/>
    <property type="match status" value="1"/>
</dbReference>
<feature type="region of interest" description="Disordered" evidence="18">
    <location>
        <begin position="1411"/>
        <end position="1454"/>
    </location>
</feature>
<keyword evidence="7" id="KW-0489">Methyltransferase</keyword>
<proteinExistence type="predicted"/>
<feature type="compositionally biased region" description="Polar residues" evidence="18">
    <location>
        <begin position="748"/>
        <end position="763"/>
    </location>
</feature>
<evidence type="ECO:0000259" key="20">
    <source>
        <dbReference type="PROSITE" id="PS50280"/>
    </source>
</evidence>
<feature type="compositionally biased region" description="Pro residues" evidence="18">
    <location>
        <begin position="1208"/>
        <end position="1219"/>
    </location>
</feature>
<dbReference type="GO" id="GO:0005694">
    <property type="term" value="C:chromosome"/>
    <property type="evidence" value="ECO:0007669"/>
    <property type="project" value="UniProtKB-SubCell"/>
</dbReference>
<dbReference type="EC" id="2.1.1.359" evidence="3"/>
<evidence type="ECO:0000256" key="10">
    <source>
        <dbReference type="ARBA" id="ARBA00022723"/>
    </source>
</evidence>
<dbReference type="InterPro" id="IPR044437">
    <property type="entry name" value="SETD2/Set2_SET"/>
</dbReference>
<dbReference type="InterPro" id="IPR013257">
    <property type="entry name" value="SRI"/>
</dbReference>
<feature type="compositionally biased region" description="Low complexity" evidence="18">
    <location>
        <begin position="1220"/>
        <end position="1231"/>
    </location>
</feature>
<dbReference type="EMBL" id="CADEBD010000288">
    <property type="protein sequence ID" value="CAB3230518.1"/>
    <property type="molecule type" value="Genomic_DNA"/>
</dbReference>
<comment type="subcellular location">
    <subcellularLocation>
        <location evidence="2">Chromosome</location>
    </subcellularLocation>
    <subcellularLocation>
        <location evidence="1">Nucleus</location>
    </subcellularLocation>
</comment>
<keyword evidence="5" id="KW-0217">Developmental protein</keyword>
<dbReference type="GO" id="GO:0005634">
    <property type="term" value="C:nucleus"/>
    <property type="evidence" value="ECO:0007669"/>
    <property type="project" value="UniProtKB-SubCell"/>
</dbReference>
<reference evidence="23 24" key="1">
    <citation type="submission" date="2020-04" db="EMBL/GenBank/DDBJ databases">
        <authorList>
            <person name="Wallbank WR R."/>
            <person name="Pardo Diaz C."/>
            <person name="Kozak K."/>
            <person name="Martin S."/>
            <person name="Jiggins C."/>
            <person name="Moest M."/>
            <person name="Warren A I."/>
            <person name="Byers J.R.P. K."/>
            <person name="Montejo-Kovacevich G."/>
            <person name="Yen C E."/>
        </authorList>
    </citation>
    <scope>NUCLEOTIDE SEQUENCE [LARGE SCALE GENOMIC DNA]</scope>
</reference>
<feature type="region of interest" description="Disordered" evidence="18">
    <location>
        <begin position="1199"/>
        <end position="1238"/>
    </location>
</feature>
<dbReference type="InterPro" id="IPR006560">
    <property type="entry name" value="AWS_dom"/>
</dbReference>
<dbReference type="InterPro" id="IPR042294">
    <property type="entry name" value="SETD2_animal"/>
</dbReference>
<dbReference type="PROSITE" id="PS51215">
    <property type="entry name" value="AWS"/>
    <property type="match status" value="1"/>
</dbReference>
<evidence type="ECO:0000313" key="23">
    <source>
        <dbReference type="EMBL" id="CAB3230518.1"/>
    </source>
</evidence>
<keyword evidence="8" id="KW-0808">Transferase</keyword>
<dbReference type="InterPro" id="IPR038190">
    <property type="entry name" value="SRI_sf"/>
</dbReference>
<dbReference type="GO" id="GO:0032259">
    <property type="term" value="P:methylation"/>
    <property type="evidence" value="ECO:0007669"/>
    <property type="project" value="UniProtKB-KW"/>
</dbReference>
<dbReference type="Gene3D" id="1.10.1740.100">
    <property type="entry name" value="Set2, Rpb1 interacting domain"/>
    <property type="match status" value="1"/>
</dbReference>
<dbReference type="SMART" id="SM00456">
    <property type="entry name" value="WW"/>
    <property type="match status" value="1"/>
</dbReference>
<evidence type="ECO:0000256" key="3">
    <source>
        <dbReference type="ARBA" id="ARBA00012178"/>
    </source>
</evidence>
<keyword evidence="12" id="KW-0862">Zinc</keyword>
<feature type="region of interest" description="Disordered" evidence="18">
    <location>
        <begin position="1266"/>
        <end position="1297"/>
    </location>
</feature>
<feature type="domain" description="WW" evidence="19">
    <location>
        <begin position="1240"/>
        <end position="1273"/>
    </location>
</feature>
<evidence type="ECO:0000256" key="9">
    <source>
        <dbReference type="ARBA" id="ARBA00022691"/>
    </source>
</evidence>
<dbReference type="InterPro" id="IPR046341">
    <property type="entry name" value="SET_dom_sf"/>
</dbReference>
<dbReference type="CDD" id="cd19172">
    <property type="entry name" value="SET_SETD2"/>
    <property type="match status" value="1"/>
</dbReference>
<dbReference type="GO" id="GO:0030154">
    <property type="term" value="P:cell differentiation"/>
    <property type="evidence" value="ECO:0007669"/>
    <property type="project" value="UniProtKB-KW"/>
</dbReference>
<feature type="coiled-coil region" evidence="17">
    <location>
        <begin position="1364"/>
        <end position="1391"/>
    </location>
</feature>
<dbReference type="GO" id="GO:0006355">
    <property type="term" value="P:regulation of DNA-templated transcription"/>
    <property type="evidence" value="ECO:0007669"/>
    <property type="project" value="InterPro"/>
</dbReference>
<dbReference type="Pfam" id="PF08236">
    <property type="entry name" value="SRI"/>
    <property type="match status" value="1"/>
</dbReference>
<feature type="region of interest" description="Disordered" evidence="18">
    <location>
        <begin position="972"/>
        <end position="1114"/>
    </location>
</feature>
<evidence type="ECO:0000256" key="12">
    <source>
        <dbReference type="ARBA" id="ARBA00022833"/>
    </source>
</evidence>
<dbReference type="Gene3D" id="2.170.270.10">
    <property type="entry name" value="SET domain"/>
    <property type="match status" value="1"/>
</dbReference>
<name>A0A8S0ZC58_ARCPL</name>
<feature type="domain" description="SET" evidence="20">
    <location>
        <begin position="589"/>
        <end position="706"/>
    </location>
</feature>
<evidence type="ECO:0000256" key="15">
    <source>
        <dbReference type="ARBA" id="ARBA00023163"/>
    </source>
</evidence>
<dbReference type="PROSITE" id="PS50280">
    <property type="entry name" value="SET"/>
    <property type="match status" value="1"/>
</dbReference>
<dbReference type="Pfam" id="PF17907">
    <property type="entry name" value="AWS"/>
    <property type="match status" value="1"/>
</dbReference>
<feature type="compositionally biased region" description="Polar residues" evidence="18">
    <location>
        <begin position="21"/>
        <end position="36"/>
    </location>
</feature>
<evidence type="ECO:0000256" key="14">
    <source>
        <dbReference type="ARBA" id="ARBA00023015"/>
    </source>
</evidence>
<evidence type="ECO:0000259" key="22">
    <source>
        <dbReference type="PROSITE" id="PS51215"/>
    </source>
</evidence>
<feature type="compositionally biased region" description="Acidic residues" evidence="18">
    <location>
        <begin position="732"/>
        <end position="746"/>
    </location>
</feature>
<feature type="compositionally biased region" description="Low complexity" evidence="18">
    <location>
        <begin position="465"/>
        <end position="479"/>
    </location>
</feature>
<feature type="region of interest" description="Disordered" evidence="18">
    <location>
        <begin position="917"/>
        <end position="937"/>
    </location>
</feature>
<dbReference type="GO" id="GO:0046872">
    <property type="term" value="F:metal ion binding"/>
    <property type="evidence" value="ECO:0007669"/>
    <property type="project" value="UniProtKB-KW"/>
</dbReference>
<feature type="compositionally biased region" description="Basic and acidic residues" evidence="18">
    <location>
        <begin position="972"/>
        <end position="1079"/>
    </location>
</feature>
<feature type="region of interest" description="Disordered" evidence="18">
    <location>
        <begin position="420"/>
        <end position="481"/>
    </location>
</feature>
<dbReference type="SUPFAM" id="SSF51045">
    <property type="entry name" value="WW domain"/>
    <property type="match status" value="1"/>
</dbReference>
<feature type="region of interest" description="Disordered" evidence="18">
    <location>
        <begin position="1328"/>
        <end position="1357"/>
    </location>
</feature>
<keyword evidence="13" id="KW-0156">Chromatin regulator</keyword>
<evidence type="ECO:0000256" key="5">
    <source>
        <dbReference type="ARBA" id="ARBA00022473"/>
    </source>
</evidence>
<feature type="compositionally biased region" description="Polar residues" evidence="18">
    <location>
        <begin position="430"/>
        <end position="440"/>
    </location>
</feature>
<evidence type="ECO:0000256" key="4">
    <source>
        <dbReference type="ARBA" id="ARBA00022454"/>
    </source>
</evidence>
<feature type="compositionally biased region" description="Low complexity" evidence="18">
    <location>
        <begin position="347"/>
        <end position="357"/>
    </location>
</feature>
<feature type="compositionally biased region" description="Polar residues" evidence="18">
    <location>
        <begin position="362"/>
        <end position="376"/>
    </location>
</feature>
<gene>
    <name evidence="23" type="ORF">APLA_LOCUS4626</name>
</gene>
<evidence type="ECO:0000259" key="19">
    <source>
        <dbReference type="PROSITE" id="PS50020"/>
    </source>
</evidence>
<dbReference type="InterPro" id="IPR036020">
    <property type="entry name" value="WW_dom_sf"/>
</dbReference>
<dbReference type="InterPro" id="IPR001214">
    <property type="entry name" value="SET_dom"/>
</dbReference>
<dbReference type="Pfam" id="PF00856">
    <property type="entry name" value="SET"/>
    <property type="match status" value="1"/>
</dbReference>
<evidence type="ECO:0000256" key="8">
    <source>
        <dbReference type="ARBA" id="ARBA00022679"/>
    </source>
</evidence>
<feature type="region of interest" description="Disordered" evidence="18">
    <location>
        <begin position="729"/>
        <end position="788"/>
    </location>
</feature>
<keyword evidence="9" id="KW-0949">S-adenosyl-L-methionine</keyword>
<dbReference type="Pfam" id="PF00397">
    <property type="entry name" value="WW"/>
    <property type="match status" value="1"/>
</dbReference>
<keyword evidence="4" id="KW-0158">Chromosome</keyword>
<evidence type="ECO:0000256" key="13">
    <source>
        <dbReference type="ARBA" id="ARBA00022853"/>
    </source>
</evidence>
<keyword evidence="16" id="KW-0539">Nucleus</keyword>
<evidence type="ECO:0000256" key="2">
    <source>
        <dbReference type="ARBA" id="ARBA00004286"/>
    </source>
</evidence>
<dbReference type="CDD" id="cd00201">
    <property type="entry name" value="WW"/>
    <property type="match status" value="1"/>
</dbReference>
<dbReference type="FunFam" id="2.170.270.10:FF:000016">
    <property type="entry name" value="Histone-lysine N-methyltransferase"/>
    <property type="match status" value="1"/>
</dbReference>
<feature type="region of interest" description="Disordered" evidence="18">
    <location>
        <begin position="17"/>
        <end position="59"/>
    </location>
</feature>
<evidence type="ECO:0000259" key="21">
    <source>
        <dbReference type="PROSITE" id="PS50868"/>
    </source>
</evidence>
<feature type="compositionally biased region" description="Acidic residues" evidence="18">
    <location>
        <begin position="1438"/>
        <end position="1448"/>
    </location>
</feature>
<dbReference type="Proteomes" id="UP000494256">
    <property type="component" value="Unassembled WGS sequence"/>
</dbReference>
<accession>A0A8S0ZC58</accession>
<organism evidence="23 24">
    <name type="scientific">Arctia plantaginis</name>
    <name type="common">Wood tiger moth</name>
    <name type="synonym">Phalaena plantaginis</name>
    <dbReference type="NCBI Taxonomy" id="874455"/>
    <lineage>
        <taxon>Eukaryota</taxon>
        <taxon>Metazoa</taxon>
        <taxon>Ecdysozoa</taxon>
        <taxon>Arthropoda</taxon>
        <taxon>Hexapoda</taxon>
        <taxon>Insecta</taxon>
        <taxon>Pterygota</taxon>
        <taxon>Neoptera</taxon>
        <taxon>Endopterygota</taxon>
        <taxon>Lepidoptera</taxon>
        <taxon>Glossata</taxon>
        <taxon>Ditrysia</taxon>
        <taxon>Noctuoidea</taxon>
        <taxon>Erebidae</taxon>
        <taxon>Arctiinae</taxon>
        <taxon>Arctia</taxon>
    </lineage>
</organism>
<feature type="domain" description="AWS" evidence="22">
    <location>
        <begin position="534"/>
        <end position="587"/>
    </location>
</feature>
<dbReference type="PANTHER" id="PTHR46711:SF1">
    <property type="entry name" value="HISTONE-LYSINE N-METHYLTRANSFERASE SETD2"/>
    <property type="match status" value="1"/>
</dbReference>
<dbReference type="SMART" id="SM00508">
    <property type="entry name" value="PostSET"/>
    <property type="match status" value="1"/>
</dbReference>
<dbReference type="OrthoDB" id="274752at2759"/>
<evidence type="ECO:0000256" key="7">
    <source>
        <dbReference type="ARBA" id="ARBA00022603"/>
    </source>
</evidence>
<dbReference type="GO" id="GO:0140955">
    <property type="term" value="F:histone H3K36 trimethyltransferase activity"/>
    <property type="evidence" value="ECO:0007669"/>
    <property type="project" value="UniProtKB-EC"/>
</dbReference>
<evidence type="ECO:0000256" key="16">
    <source>
        <dbReference type="ARBA" id="ARBA00023242"/>
    </source>
</evidence>
<feature type="compositionally biased region" description="Acidic residues" evidence="18">
    <location>
        <begin position="1411"/>
        <end position="1424"/>
    </location>
</feature>